<keyword evidence="3" id="KW-0560">Oxidoreductase</keyword>
<dbReference type="PROSITE" id="PS51387">
    <property type="entry name" value="FAD_PCMH"/>
    <property type="match status" value="1"/>
</dbReference>
<dbReference type="PROSITE" id="PS51318">
    <property type="entry name" value="TAT"/>
    <property type="match status" value="1"/>
</dbReference>
<reference evidence="5 6" key="1">
    <citation type="submission" date="2024-09" db="EMBL/GenBank/DDBJ databases">
        <authorList>
            <person name="Lee S.D."/>
        </authorList>
    </citation>
    <scope>NUCLEOTIDE SEQUENCE [LARGE SCALE GENOMIC DNA]</scope>
    <source>
        <strain evidence="5 6">N8-3</strain>
    </source>
</reference>
<dbReference type="InterPro" id="IPR016166">
    <property type="entry name" value="FAD-bd_PCMH"/>
</dbReference>
<sequence length="575" mass="61138">MGSSNLSRRTFLGAAGATAAVSALTWTPAFRVTPAEADTPAPPAFPSGISVYQQAWSNWSGEIVVSPTWTCAPSSPTDVVTLANWANSQGWKLRPRGMGHGWSPLLEPSGASGNILMVDTTQHLTAVTVNSGSAPTVTAQAGITMLNLLTSLENAGYGLTNTPAPGDLTLGGVLAIDGHGTSVPASGESRTAGHTFGSVSNLVTSLTAVVWDAGAGAYVLKTFQRNDPDIGAFLVHVGRAFVTEATLRVGANSRVRCQSTYTTNVGTLFAPPASAGSNSFASLVNQTGRVETIWFPFTTVPWLKVWTVSPKKPLFSKEVDSPFPFSFADSVSQDESTLIAEIVGGNVSVTPTFENLEMSIVGSGLIVTGTWDIWGWAKNTQLYVKPTTLKVTANGYAILCARADLQRVVSEFYTYLNGALNTYKARGQYPMNGPWEVRVTGLDNAADSGVTGAVQPLLSALRPRPDQPAWDTAVWMDLLTIPGTPQSQQFYRETEQWVLGNYTGSYAAVRPEWSKGWAYSGTAAWADPTILGSTIPAAYRAGQASGSNWDTALSILDRYDPNRIYSNAFLDGLLP</sequence>
<dbReference type="Gene3D" id="1.10.45.10">
    <property type="entry name" value="Vanillyl-alcohol Oxidase, Chain A, domain 4"/>
    <property type="match status" value="1"/>
</dbReference>
<dbReference type="InterPro" id="IPR016170">
    <property type="entry name" value="Cytok_DH_C_sf"/>
</dbReference>
<keyword evidence="6" id="KW-1185">Reference proteome</keyword>
<comment type="caution">
    <text evidence="5">The sequence shown here is derived from an EMBL/GenBank/DDBJ whole genome shotgun (WGS) entry which is preliminary data.</text>
</comment>
<evidence type="ECO:0000256" key="3">
    <source>
        <dbReference type="ARBA" id="ARBA00023002"/>
    </source>
</evidence>
<dbReference type="InterPro" id="IPR015213">
    <property type="entry name" value="Cholesterol_OX_subst-bd"/>
</dbReference>
<dbReference type="InterPro" id="IPR016171">
    <property type="entry name" value="Vanillyl_alc_oxidase_C-sub2"/>
</dbReference>
<name>A0ABV6W0T1_9ACTN</name>
<dbReference type="Pfam" id="PF01565">
    <property type="entry name" value="FAD_binding_4"/>
    <property type="match status" value="1"/>
</dbReference>
<evidence type="ECO:0000256" key="1">
    <source>
        <dbReference type="ARBA" id="ARBA00022630"/>
    </source>
</evidence>
<dbReference type="InterPro" id="IPR006311">
    <property type="entry name" value="TAT_signal"/>
</dbReference>
<dbReference type="Proteomes" id="UP001592531">
    <property type="component" value="Unassembled WGS sequence"/>
</dbReference>
<dbReference type="Gene3D" id="3.40.462.10">
    <property type="entry name" value="FAD-linked oxidases, C-terminal domain"/>
    <property type="match status" value="1"/>
</dbReference>
<dbReference type="SUPFAM" id="SSF55103">
    <property type="entry name" value="FAD-linked oxidases, C-terminal domain"/>
    <property type="match status" value="1"/>
</dbReference>
<dbReference type="InterPro" id="IPR036318">
    <property type="entry name" value="FAD-bd_PCMH-like_sf"/>
</dbReference>
<dbReference type="InterPro" id="IPR010031">
    <property type="entry name" value="FAD_lactone_oxidase-like"/>
</dbReference>
<evidence type="ECO:0000256" key="2">
    <source>
        <dbReference type="ARBA" id="ARBA00022827"/>
    </source>
</evidence>
<evidence type="ECO:0000259" key="4">
    <source>
        <dbReference type="PROSITE" id="PS51387"/>
    </source>
</evidence>
<keyword evidence="2" id="KW-0274">FAD</keyword>
<dbReference type="RefSeq" id="WP_380539179.1">
    <property type="nucleotide sequence ID" value="NZ_JBHFAB010000019.1"/>
</dbReference>
<dbReference type="SUPFAM" id="SSF56176">
    <property type="entry name" value="FAD-binding/transporter-associated domain-like"/>
    <property type="match status" value="1"/>
</dbReference>
<dbReference type="Pfam" id="PF09129">
    <property type="entry name" value="Chol_subst-bind"/>
    <property type="match status" value="1"/>
</dbReference>
<protein>
    <submittedName>
        <fullName evidence="5">Cholesterol oxidase substrate-binding domain-containing protein</fullName>
    </submittedName>
</protein>
<dbReference type="InterPro" id="IPR006094">
    <property type="entry name" value="Oxid_FAD_bind_N"/>
</dbReference>
<dbReference type="EMBL" id="JBHFAB010000019">
    <property type="protein sequence ID" value="MFC1419600.1"/>
    <property type="molecule type" value="Genomic_DNA"/>
</dbReference>
<dbReference type="InterPro" id="IPR016167">
    <property type="entry name" value="FAD-bd_PCMH_sub1"/>
</dbReference>
<evidence type="ECO:0000313" key="5">
    <source>
        <dbReference type="EMBL" id="MFC1419600.1"/>
    </source>
</evidence>
<gene>
    <name evidence="5" type="ORF">ACEZDE_23625</name>
</gene>
<feature type="domain" description="FAD-binding PCMH-type" evidence="4">
    <location>
        <begin position="62"/>
        <end position="252"/>
    </location>
</feature>
<keyword evidence="1" id="KW-0285">Flavoprotein</keyword>
<accession>A0ABV6W0T1</accession>
<dbReference type="InterPro" id="IPR016169">
    <property type="entry name" value="FAD-bd_PCMH_sub2"/>
</dbReference>
<dbReference type="Gene3D" id="3.30.43.10">
    <property type="entry name" value="Uridine Diphospho-n-acetylenolpyruvylglucosamine Reductase, domain 2"/>
    <property type="match status" value="1"/>
</dbReference>
<dbReference type="PANTHER" id="PTHR43762:SF1">
    <property type="entry name" value="D-ARABINONO-1,4-LACTONE OXIDASE"/>
    <property type="match status" value="1"/>
</dbReference>
<proteinExistence type="predicted"/>
<evidence type="ECO:0000313" key="6">
    <source>
        <dbReference type="Proteomes" id="UP001592531"/>
    </source>
</evidence>
<dbReference type="Gene3D" id="3.30.465.10">
    <property type="match status" value="1"/>
</dbReference>
<organism evidence="5 6">
    <name type="scientific">Streptacidiphilus cavernicola</name>
    <dbReference type="NCBI Taxonomy" id="3342716"/>
    <lineage>
        <taxon>Bacteria</taxon>
        <taxon>Bacillati</taxon>
        <taxon>Actinomycetota</taxon>
        <taxon>Actinomycetes</taxon>
        <taxon>Kitasatosporales</taxon>
        <taxon>Streptomycetaceae</taxon>
        <taxon>Streptacidiphilus</taxon>
    </lineage>
</organism>
<dbReference type="InterPro" id="IPR016164">
    <property type="entry name" value="FAD-linked_Oxase-like_C"/>
</dbReference>
<dbReference type="PANTHER" id="PTHR43762">
    <property type="entry name" value="L-GULONOLACTONE OXIDASE"/>
    <property type="match status" value="1"/>
</dbReference>